<dbReference type="Pfam" id="PF13274">
    <property type="entry name" value="SocA_Panacea"/>
    <property type="match status" value="1"/>
</dbReference>
<name>A0A852QXN7_9MICO</name>
<evidence type="ECO:0000259" key="1">
    <source>
        <dbReference type="Pfam" id="PF13274"/>
    </source>
</evidence>
<proteinExistence type="predicted"/>
<comment type="caution">
    <text evidence="2">The sequence shown here is derived from an EMBL/GenBank/DDBJ whole genome shotgun (WGS) entry which is preliminary data.</text>
</comment>
<dbReference type="EMBL" id="JACCBD010000001">
    <property type="protein sequence ID" value="NYD26111.1"/>
    <property type="molecule type" value="Genomic_DNA"/>
</dbReference>
<sequence>MNNLKLEKYENVILYLCSKLPEKAIQGKVKLAKLLYYVDFDRFEFNESMESVTGDGYRRLPMGPVPKSMTGVINSMSGKGLLEVTEEAQFAGRRNTTVFRAQASPDLSVFSPEDMAIIDRVVRKYLPLTGKQLQDLSHEEAPWLAVEHKDTIPLELAFYRDTDFTDAA</sequence>
<feature type="domain" description="Antitoxin SocA-like Panacea" evidence="1">
    <location>
        <begin position="31"/>
        <end position="143"/>
    </location>
</feature>
<reference evidence="2 3" key="1">
    <citation type="submission" date="2020-07" db="EMBL/GenBank/DDBJ databases">
        <title>Sequencing the genomes of 1000 actinobacteria strains.</title>
        <authorList>
            <person name="Klenk H.-P."/>
        </authorList>
    </citation>
    <scope>NUCLEOTIDE SEQUENCE [LARGE SCALE GENOMIC DNA]</scope>
    <source>
        <strain evidence="2 3">DSM 17380</strain>
    </source>
</reference>
<keyword evidence="3" id="KW-1185">Reference proteome</keyword>
<organism evidence="2 3">
    <name type="scientific">Leucobacter aridicollis</name>
    <dbReference type="NCBI Taxonomy" id="283878"/>
    <lineage>
        <taxon>Bacteria</taxon>
        <taxon>Bacillati</taxon>
        <taxon>Actinomycetota</taxon>
        <taxon>Actinomycetes</taxon>
        <taxon>Micrococcales</taxon>
        <taxon>Microbacteriaceae</taxon>
        <taxon>Leucobacter</taxon>
    </lineage>
</organism>
<dbReference type="Proteomes" id="UP000586095">
    <property type="component" value="Unassembled WGS sequence"/>
</dbReference>
<dbReference type="RefSeq" id="WP_185986437.1">
    <property type="nucleotide sequence ID" value="NZ_BAAALZ010000002.1"/>
</dbReference>
<dbReference type="AlphaFoldDB" id="A0A852QXN7"/>
<accession>A0A852QXN7</accession>
<dbReference type="InterPro" id="IPR025272">
    <property type="entry name" value="SocA_Panacea"/>
</dbReference>
<gene>
    <name evidence="2" type="ORF">BJ960_000914</name>
</gene>
<evidence type="ECO:0000313" key="3">
    <source>
        <dbReference type="Proteomes" id="UP000586095"/>
    </source>
</evidence>
<protein>
    <submittedName>
        <fullName evidence="2">Putative phage-associated protein</fullName>
    </submittedName>
</protein>
<evidence type="ECO:0000313" key="2">
    <source>
        <dbReference type="EMBL" id="NYD26111.1"/>
    </source>
</evidence>